<feature type="domain" description="N-acetyltransferase" evidence="1">
    <location>
        <begin position="1"/>
        <end position="149"/>
    </location>
</feature>
<dbReference type="InterPro" id="IPR000182">
    <property type="entry name" value="GNAT_dom"/>
</dbReference>
<dbReference type="GO" id="GO:0016747">
    <property type="term" value="F:acyltransferase activity, transferring groups other than amino-acyl groups"/>
    <property type="evidence" value="ECO:0007669"/>
    <property type="project" value="InterPro"/>
</dbReference>
<protein>
    <submittedName>
        <fullName evidence="2">Acetyltransferase (GNAT) domain-containing protein</fullName>
    </submittedName>
</protein>
<evidence type="ECO:0000259" key="1">
    <source>
        <dbReference type="PROSITE" id="PS51186"/>
    </source>
</evidence>
<dbReference type="AlphaFoldDB" id="A0A1M6KJ55"/>
<dbReference type="Pfam" id="PF13508">
    <property type="entry name" value="Acetyltransf_7"/>
    <property type="match status" value="1"/>
</dbReference>
<reference evidence="2 3" key="1">
    <citation type="submission" date="2016-11" db="EMBL/GenBank/DDBJ databases">
        <authorList>
            <person name="Jaros S."/>
            <person name="Januszkiewicz K."/>
            <person name="Wedrychowicz H."/>
        </authorList>
    </citation>
    <scope>NUCLEOTIDE SEQUENCE [LARGE SCALE GENOMIC DNA]</scope>
    <source>
        <strain evidence="2 3">CGMCC 1.8863</strain>
    </source>
</reference>
<dbReference type="RefSeq" id="WP_072765396.1">
    <property type="nucleotide sequence ID" value="NZ_FQYX01000026.1"/>
</dbReference>
<dbReference type="InterPro" id="IPR016181">
    <property type="entry name" value="Acyl_CoA_acyltransferase"/>
</dbReference>
<name>A0A1M6KJ55_9FLAO</name>
<dbReference type="Proteomes" id="UP000184231">
    <property type="component" value="Unassembled WGS sequence"/>
</dbReference>
<dbReference type="SUPFAM" id="SSF55729">
    <property type="entry name" value="Acyl-CoA N-acyltransferases (Nat)"/>
    <property type="match status" value="1"/>
</dbReference>
<proteinExistence type="predicted"/>
<dbReference type="STRING" id="558155.SAMN04487911_12624"/>
<sequence>MDFISLESDAKEYFKMLPLDWQAIIVPVWNTYKTNANIYVLTDQGAIVAGGIVFEQDPPNMTDFELTEGKKYRDVSFQYIGFLYVDPNRRNQALGTQWLNALKARQPKQSYWLTIEEEGLQAFYEKNGFQVVSQSKDPSNREWLFIYTP</sequence>
<dbReference type="Gene3D" id="3.40.630.30">
    <property type="match status" value="1"/>
</dbReference>
<dbReference type="PROSITE" id="PS51186">
    <property type="entry name" value="GNAT"/>
    <property type="match status" value="1"/>
</dbReference>
<evidence type="ECO:0000313" key="2">
    <source>
        <dbReference type="EMBL" id="SHJ58983.1"/>
    </source>
</evidence>
<dbReference type="EMBL" id="FQYX01000026">
    <property type="protein sequence ID" value="SHJ58983.1"/>
    <property type="molecule type" value="Genomic_DNA"/>
</dbReference>
<keyword evidence="2" id="KW-0808">Transferase</keyword>
<accession>A0A1M6KJ55</accession>
<organism evidence="2 3">
    <name type="scientific">Arenibacter nanhaiticus</name>
    <dbReference type="NCBI Taxonomy" id="558155"/>
    <lineage>
        <taxon>Bacteria</taxon>
        <taxon>Pseudomonadati</taxon>
        <taxon>Bacteroidota</taxon>
        <taxon>Flavobacteriia</taxon>
        <taxon>Flavobacteriales</taxon>
        <taxon>Flavobacteriaceae</taxon>
        <taxon>Arenibacter</taxon>
    </lineage>
</organism>
<dbReference type="OrthoDB" id="1435172at2"/>
<evidence type="ECO:0000313" key="3">
    <source>
        <dbReference type="Proteomes" id="UP000184231"/>
    </source>
</evidence>
<keyword evidence="3" id="KW-1185">Reference proteome</keyword>
<gene>
    <name evidence="2" type="ORF">SAMN04487911_12624</name>
</gene>